<dbReference type="PROSITE" id="PS00107">
    <property type="entry name" value="PROTEIN_KINASE_ATP"/>
    <property type="match status" value="1"/>
</dbReference>
<dbReference type="InterPro" id="IPR050285">
    <property type="entry name" value="STE20_Ser/Thr_kinase"/>
</dbReference>
<dbReference type="SUPFAM" id="SSF56112">
    <property type="entry name" value="Protein kinase-like (PK-like)"/>
    <property type="match status" value="1"/>
</dbReference>
<dbReference type="FunFam" id="1.10.510.10:FF:001025">
    <property type="entry name" value="Novel gene similar to TRAF2 and NCK-interacting kinase"/>
    <property type="match status" value="1"/>
</dbReference>
<dbReference type="Ensembl" id="ENSXETT00000105467">
    <property type="protein sequence ID" value="ENSXETP00000109627"/>
    <property type="gene ID" value="ENSXETG00000044003"/>
</dbReference>
<evidence type="ECO:0000259" key="2">
    <source>
        <dbReference type="PROSITE" id="PS50011"/>
    </source>
</evidence>
<keyword evidence="1" id="KW-0067">ATP-binding</keyword>
<dbReference type="PANTHER" id="PTHR48015">
    <property type="entry name" value="SERINE/THREONINE-PROTEIN KINASE TAO"/>
    <property type="match status" value="1"/>
</dbReference>
<sequence length="356" mass="40338">MPLCASRRKRAAKSGTLSEIYKPPDGRLTKGVLLGQGGTGDVYKGHHHRKGVVAVKMANITWSEASVSREVNFLRKFGGHKNIAAFHGAYYRAPLEKSKPELLELVLEYCDGGSLQDLITKTNGQTLKETWIGYVCREVLKGLEFVHQHRAVHRDIKSPNIMLTKEGKVKLIDFGLCWDLDPKTGLCSEGDGTPHWMAPETFRRNNERVAYDTKCDIWSLGITAIEMAEGEPPYAEEDRVKDLILNNDSPQLRSNTWSPCFVSFLDSCLKKDPTERWSAKELLQHPFITGLPPKRTIRAEIKEHLQAVHNWPEKKRLRRAARWAIKHLWRACDICAGTSTEGKEAQQLALEGFSYY</sequence>
<evidence type="ECO:0000313" key="3">
    <source>
        <dbReference type="Ensembl" id="ENSXETP00000109627"/>
    </source>
</evidence>
<dbReference type="Pfam" id="PF00069">
    <property type="entry name" value="Pkinase"/>
    <property type="match status" value="1"/>
</dbReference>
<dbReference type="SMART" id="SM00220">
    <property type="entry name" value="S_TKc"/>
    <property type="match status" value="1"/>
</dbReference>
<dbReference type="PANTHER" id="PTHR48015:SF41">
    <property type="entry name" value="TRAF2 AND NCK-INTERACTING PROTEIN KINASE"/>
    <property type="match status" value="1"/>
</dbReference>
<dbReference type="InterPro" id="IPR017441">
    <property type="entry name" value="Protein_kinase_ATP_BS"/>
</dbReference>
<dbReference type="CDD" id="cd05122">
    <property type="entry name" value="PKc_STE"/>
    <property type="match status" value="1"/>
</dbReference>
<accession>A0A803JNQ1</accession>
<dbReference type="Gene3D" id="1.10.510.10">
    <property type="entry name" value="Transferase(Phosphotransferase) domain 1"/>
    <property type="match status" value="1"/>
</dbReference>
<feature type="domain" description="Protein kinase" evidence="2">
    <location>
        <begin position="28"/>
        <end position="288"/>
    </location>
</feature>
<dbReference type="InterPro" id="IPR011009">
    <property type="entry name" value="Kinase-like_dom_sf"/>
</dbReference>
<dbReference type="Gene3D" id="3.30.200.20">
    <property type="entry name" value="Phosphorylase Kinase, domain 1"/>
    <property type="match status" value="1"/>
</dbReference>
<dbReference type="AlphaFoldDB" id="A0A803JNQ1"/>
<name>A0A803JNQ1_XENTR</name>
<reference evidence="3" key="1">
    <citation type="journal article" date="2010" name="Science">
        <title>The genome of the Western clawed frog Xenopus tropicalis.</title>
        <authorList>
            <person name="Hellsten U."/>
            <person name="Harland R.M."/>
            <person name="Gilchrist M.J."/>
            <person name="Hendrix D."/>
            <person name="Jurka J."/>
            <person name="Kapitonov V."/>
            <person name="Ovcharenko I."/>
            <person name="Putnam N.H."/>
            <person name="Shu S."/>
            <person name="Taher L."/>
            <person name="Blitz I.L."/>
            <person name="Blumberg B."/>
            <person name="Dichmann D.S."/>
            <person name="Dubchak I."/>
            <person name="Amaya E."/>
            <person name="Detter J.C."/>
            <person name="Fletcher R."/>
            <person name="Gerhard D.S."/>
            <person name="Goodstein D."/>
            <person name="Graves T."/>
            <person name="Grigoriev I.V."/>
            <person name="Grimwood J."/>
            <person name="Kawashima T."/>
            <person name="Lindquist E."/>
            <person name="Lucas S.M."/>
            <person name="Mead P.E."/>
            <person name="Mitros T."/>
            <person name="Ogino H."/>
            <person name="Ohta Y."/>
            <person name="Poliakov A.V."/>
            <person name="Pollet N."/>
            <person name="Robert J."/>
            <person name="Salamov A."/>
            <person name="Sater A.K."/>
            <person name="Schmutz J."/>
            <person name="Terry A."/>
            <person name="Vize P.D."/>
            <person name="Warren W.C."/>
            <person name="Wells D."/>
            <person name="Wills A."/>
            <person name="Wilson R.K."/>
            <person name="Zimmerman L.B."/>
            <person name="Zorn A.M."/>
            <person name="Grainger R."/>
            <person name="Grammer T."/>
            <person name="Khokha M.K."/>
            <person name="Richardson P.M."/>
            <person name="Rokhsar D.S."/>
        </authorList>
    </citation>
    <scope>NUCLEOTIDE SEQUENCE [LARGE SCALE GENOMIC DNA]</scope>
    <source>
        <strain evidence="3">Nigerian</strain>
    </source>
</reference>
<proteinExistence type="predicted"/>
<reference evidence="3" key="2">
    <citation type="submission" date="2021-03" db="UniProtKB">
        <authorList>
            <consortium name="Ensembl"/>
        </authorList>
    </citation>
    <scope>IDENTIFICATION</scope>
</reference>
<organism evidence="3">
    <name type="scientific">Xenopus tropicalis</name>
    <name type="common">Western clawed frog</name>
    <name type="synonym">Silurana tropicalis</name>
    <dbReference type="NCBI Taxonomy" id="8364"/>
    <lineage>
        <taxon>Eukaryota</taxon>
        <taxon>Metazoa</taxon>
        <taxon>Chordata</taxon>
        <taxon>Craniata</taxon>
        <taxon>Vertebrata</taxon>
        <taxon>Euteleostomi</taxon>
        <taxon>Amphibia</taxon>
        <taxon>Batrachia</taxon>
        <taxon>Anura</taxon>
        <taxon>Pipoidea</taxon>
        <taxon>Pipidae</taxon>
        <taxon>Xenopodinae</taxon>
        <taxon>Xenopus</taxon>
        <taxon>Silurana</taxon>
    </lineage>
</organism>
<dbReference type="InParanoid" id="A0A803JNQ1"/>
<dbReference type="GeneTree" id="ENSGT00940000163015"/>
<dbReference type="GO" id="GO:0005524">
    <property type="term" value="F:ATP binding"/>
    <property type="evidence" value="ECO:0007669"/>
    <property type="project" value="UniProtKB-UniRule"/>
</dbReference>
<protein>
    <recommendedName>
        <fullName evidence="2">Protein kinase domain-containing protein</fullName>
    </recommendedName>
</protein>
<keyword evidence="1" id="KW-0547">Nucleotide-binding</keyword>
<dbReference type="GO" id="GO:0004672">
    <property type="term" value="F:protein kinase activity"/>
    <property type="evidence" value="ECO:0007669"/>
    <property type="project" value="InterPro"/>
</dbReference>
<dbReference type="InterPro" id="IPR000719">
    <property type="entry name" value="Prot_kinase_dom"/>
</dbReference>
<feature type="binding site" evidence="1">
    <location>
        <position position="56"/>
    </location>
    <ligand>
        <name>ATP</name>
        <dbReference type="ChEBI" id="CHEBI:30616"/>
    </ligand>
</feature>
<evidence type="ECO:0000256" key="1">
    <source>
        <dbReference type="PROSITE-ProRule" id="PRU10141"/>
    </source>
</evidence>
<dbReference type="PROSITE" id="PS50011">
    <property type="entry name" value="PROTEIN_KINASE_DOM"/>
    <property type="match status" value="1"/>
</dbReference>